<feature type="domain" description="Glycosyltransferase 2-like" evidence="1">
    <location>
        <begin position="7"/>
        <end position="115"/>
    </location>
</feature>
<sequence length="355" mass="38855">MRTPQISVVVANHNYGRFLDRFFGALAAQTFAPDAVEVVFVDDASNDDSRERARRWQADGPWAAFRVLALPRVGRPGPVRNAGAQAAHGPFLLFCDPDDYLAPDFLRRTHAALTAPHGKVGPETQGETPGSTDICAAPGTQALRDLAHAALQAAGAEDGLATDAFPGNRAGVRPDGMSQHGTIRTHIACVDYIEESPAGSRVVRVPDFHPDLLRTQNLFHTTSLMRREVWLASRGFRAETAYEDWDFWVQAAMAGFGVVRVAEPLLHYVFHDANYSHAARADDGRAKARIVRDNPAFFESEVRARARALLRGEPWAVPFTRGVIPRAADIRALRELFVARMGAARAGEIFSRAGL</sequence>
<accession>A0ABY9QZE6</accession>
<dbReference type="PANTHER" id="PTHR43685:SF2">
    <property type="entry name" value="GLYCOSYLTRANSFERASE 2-LIKE DOMAIN-CONTAINING PROTEIN"/>
    <property type="match status" value="1"/>
</dbReference>
<name>A0ABY9QZE6_9BACT</name>
<dbReference type="InterPro" id="IPR050834">
    <property type="entry name" value="Glycosyltransf_2"/>
</dbReference>
<dbReference type="PANTHER" id="PTHR43685">
    <property type="entry name" value="GLYCOSYLTRANSFERASE"/>
    <property type="match status" value="1"/>
</dbReference>
<dbReference type="InterPro" id="IPR001173">
    <property type="entry name" value="Glyco_trans_2-like"/>
</dbReference>
<protein>
    <submittedName>
        <fullName evidence="2">Glycosyltransferase family 2 protein</fullName>
    </submittedName>
</protein>
<dbReference type="CDD" id="cd00761">
    <property type="entry name" value="Glyco_tranf_GTA_type"/>
    <property type="match status" value="1"/>
</dbReference>
<evidence type="ECO:0000313" key="3">
    <source>
        <dbReference type="Proteomes" id="UP001180616"/>
    </source>
</evidence>
<reference evidence="2" key="1">
    <citation type="submission" date="2023-09" db="EMBL/GenBank/DDBJ databases">
        <authorList>
            <consortium name="CW5 consortium"/>
            <person name="Lu C.-W."/>
        </authorList>
    </citation>
    <scope>NUCLEOTIDE SEQUENCE</scope>
    <source>
        <strain evidence="2">KPS</strain>
    </source>
</reference>
<gene>
    <name evidence="2" type="ORF">KPS_002458</name>
</gene>
<proteinExistence type="predicted"/>
<dbReference type="EMBL" id="CP133659">
    <property type="protein sequence ID" value="WMW64441.1"/>
    <property type="molecule type" value="Genomic_DNA"/>
</dbReference>
<evidence type="ECO:0000313" key="2">
    <source>
        <dbReference type="EMBL" id="WMW64441.1"/>
    </source>
</evidence>
<dbReference type="RefSeq" id="WP_309540533.1">
    <property type="nucleotide sequence ID" value="NZ_CP133659.1"/>
</dbReference>
<organism evidence="2 3">
    <name type="scientific">Nitratidesulfovibrio liaohensis</name>
    <dbReference type="NCBI Taxonomy" id="2604158"/>
    <lineage>
        <taxon>Bacteria</taxon>
        <taxon>Pseudomonadati</taxon>
        <taxon>Thermodesulfobacteriota</taxon>
        <taxon>Desulfovibrionia</taxon>
        <taxon>Desulfovibrionales</taxon>
        <taxon>Desulfovibrionaceae</taxon>
        <taxon>Nitratidesulfovibrio</taxon>
    </lineage>
</organism>
<keyword evidence="3" id="KW-1185">Reference proteome</keyword>
<dbReference type="Pfam" id="PF00535">
    <property type="entry name" value="Glycos_transf_2"/>
    <property type="match status" value="1"/>
</dbReference>
<dbReference type="Proteomes" id="UP001180616">
    <property type="component" value="Chromosome"/>
</dbReference>
<dbReference type="InterPro" id="IPR029044">
    <property type="entry name" value="Nucleotide-diphossugar_trans"/>
</dbReference>
<evidence type="ECO:0000259" key="1">
    <source>
        <dbReference type="Pfam" id="PF00535"/>
    </source>
</evidence>
<dbReference type="Gene3D" id="3.90.550.10">
    <property type="entry name" value="Spore Coat Polysaccharide Biosynthesis Protein SpsA, Chain A"/>
    <property type="match status" value="2"/>
</dbReference>
<dbReference type="SUPFAM" id="SSF53448">
    <property type="entry name" value="Nucleotide-diphospho-sugar transferases"/>
    <property type="match status" value="1"/>
</dbReference>